<keyword evidence="2" id="KW-0808">Transferase</keyword>
<comment type="similarity">
    <text evidence="1">Belongs to the FemABX family.</text>
</comment>
<dbReference type="InterPro" id="IPR003447">
    <property type="entry name" value="FEMABX"/>
</dbReference>
<dbReference type="PROSITE" id="PS51191">
    <property type="entry name" value="FEMABX"/>
    <property type="match status" value="1"/>
</dbReference>
<accession>A0A933GKE3</accession>
<feature type="domain" description="BioF2-like acetyltransferase" evidence="7">
    <location>
        <begin position="174"/>
        <end position="303"/>
    </location>
</feature>
<evidence type="ECO:0000313" key="9">
    <source>
        <dbReference type="Proteomes" id="UP000772181"/>
    </source>
</evidence>
<dbReference type="AlphaFoldDB" id="A0A933GKE3"/>
<feature type="non-terminal residue" evidence="8">
    <location>
        <position position="339"/>
    </location>
</feature>
<organism evidence="8 9">
    <name type="scientific">Tectimicrobiota bacterium</name>
    <dbReference type="NCBI Taxonomy" id="2528274"/>
    <lineage>
        <taxon>Bacteria</taxon>
        <taxon>Pseudomonadati</taxon>
        <taxon>Nitrospinota/Tectimicrobiota group</taxon>
        <taxon>Candidatus Tectimicrobiota</taxon>
    </lineage>
</organism>
<dbReference type="InterPro" id="IPR050644">
    <property type="entry name" value="PG_Glycine_Bridge_Synth"/>
</dbReference>
<dbReference type="InterPro" id="IPR038740">
    <property type="entry name" value="BioF2-like_GNAT_dom"/>
</dbReference>
<name>A0A933GKE3_UNCTE</name>
<dbReference type="Pfam" id="PF13480">
    <property type="entry name" value="Acetyltransf_6"/>
    <property type="match status" value="1"/>
</dbReference>
<dbReference type="GO" id="GO:0009252">
    <property type="term" value="P:peptidoglycan biosynthetic process"/>
    <property type="evidence" value="ECO:0007669"/>
    <property type="project" value="UniProtKB-KW"/>
</dbReference>
<comment type="caution">
    <text evidence="8">The sequence shown here is derived from an EMBL/GenBank/DDBJ whole genome shotgun (WGS) entry which is preliminary data.</text>
</comment>
<evidence type="ECO:0000256" key="1">
    <source>
        <dbReference type="ARBA" id="ARBA00009943"/>
    </source>
</evidence>
<evidence type="ECO:0000256" key="5">
    <source>
        <dbReference type="ARBA" id="ARBA00023315"/>
    </source>
</evidence>
<keyword evidence="4" id="KW-0573">Peptidoglycan synthesis</keyword>
<dbReference type="SUPFAM" id="SSF55729">
    <property type="entry name" value="Acyl-CoA N-acyltransferases (Nat)"/>
    <property type="match status" value="1"/>
</dbReference>
<evidence type="ECO:0000313" key="8">
    <source>
        <dbReference type="EMBL" id="MBI4595046.1"/>
    </source>
</evidence>
<dbReference type="Proteomes" id="UP000772181">
    <property type="component" value="Unassembled WGS sequence"/>
</dbReference>
<gene>
    <name evidence="8" type="ORF">HY730_01555</name>
</gene>
<dbReference type="GO" id="GO:0016755">
    <property type="term" value="F:aminoacyltransferase activity"/>
    <property type="evidence" value="ECO:0007669"/>
    <property type="project" value="InterPro"/>
</dbReference>
<evidence type="ECO:0000256" key="4">
    <source>
        <dbReference type="ARBA" id="ARBA00022984"/>
    </source>
</evidence>
<evidence type="ECO:0000256" key="2">
    <source>
        <dbReference type="ARBA" id="ARBA00022679"/>
    </source>
</evidence>
<protein>
    <submittedName>
        <fullName evidence="8">GNAT family N-acetyltransferase</fullName>
    </submittedName>
</protein>
<dbReference type="PANTHER" id="PTHR36174:SF1">
    <property type="entry name" value="LIPID II:GLYCINE GLYCYLTRANSFERASE"/>
    <property type="match status" value="1"/>
</dbReference>
<dbReference type="PANTHER" id="PTHR36174">
    <property type="entry name" value="LIPID II:GLYCINE GLYCYLTRANSFERASE"/>
    <property type="match status" value="1"/>
</dbReference>
<dbReference type="EMBL" id="JACQWF010000072">
    <property type="protein sequence ID" value="MBI4595046.1"/>
    <property type="molecule type" value="Genomic_DNA"/>
</dbReference>
<keyword evidence="3" id="KW-0133">Cell shape</keyword>
<dbReference type="InterPro" id="IPR016181">
    <property type="entry name" value="Acyl_CoA_acyltransferase"/>
</dbReference>
<reference evidence="8" key="1">
    <citation type="submission" date="2020-07" db="EMBL/GenBank/DDBJ databases">
        <title>Huge and variable diversity of episymbiotic CPR bacteria and DPANN archaea in groundwater ecosystems.</title>
        <authorList>
            <person name="He C.Y."/>
            <person name="Keren R."/>
            <person name="Whittaker M."/>
            <person name="Farag I.F."/>
            <person name="Doudna J."/>
            <person name="Cate J.H.D."/>
            <person name="Banfield J.F."/>
        </authorList>
    </citation>
    <scope>NUCLEOTIDE SEQUENCE</scope>
    <source>
        <strain evidence="8">NC_groundwater_1482_Ag_S-0.65um_47_24</strain>
    </source>
</reference>
<keyword evidence="5" id="KW-0012">Acyltransferase</keyword>
<dbReference type="GO" id="GO:0071555">
    <property type="term" value="P:cell wall organization"/>
    <property type="evidence" value="ECO:0007669"/>
    <property type="project" value="UniProtKB-KW"/>
</dbReference>
<sequence>MKLQVAPLTEEKKALWDALCLGSPECWFLHTSHWIDYSLAYRPDLESKGLSFFVYDGKEAVAICPLILETSKLNGKTFNTFSFGGAWAPAPAITNQNLTLKNSDHVLHFIFAEIIELAAKHQVEKVSYRLNPFVLANGEKANRSNWLSNFGFIPYMLNTQVIDTDHQPEQLLRDMRKGHKSDIKRAEEEGLTCQIFYRDECSRETFNLYKALHAKAAGRTTRPESTFDLMYNWIKEGHAFLIGARKEDEFIGFSLIMVYKNAAYYGSSCNNPDYPDLPIAHVIQWNTLKWLYENGIKSYEIGWQFYDSTPFYHASEKEKNIARFKRGFGGFQLPLFIGE</sequence>
<keyword evidence="6" id="KW-0961">Cell wall biogenesis/degradation</keyword>
<evidence type="ECO:0000256" key="6">
    <source>
        <dbReference type="ARBA" id="ARBA00023316"/>
    </source>
</evidence>
<evidence type="ECO:0000256" key="3">
    <source>
        <dbReference type="ARBA" id="ARBA00022960"/>
    </source>
</evidence>
<dbReference type="GO" id="GO:0008360">
    <property type="term" value="P:regulation of cell shape"/>
    <property type="evidence" value="ECO:0007669"/>
    <property type="project" value="UniProtKB-KW"/>
</dbReference>
<proteinExistence type="inferred from homology"/>
<evidence type="ECO:0000259" key="7">
    <source>
        <dbReference type="Pfam" id="PF13480"/>
    </source>
</evidence>
<dbReference type="Gene3D" id="3.40.630.30">
    <property type="match status" value="1"/>
</dbReference>